<keyword evidence="1" id="KW-0472">Membrane</keyword>
<accession>A0A2U3THG2</accession>
<proteinExistence type="predicted"/>
<name>A0A2U3THG2_9NEIS</name>
<feature type="transmembrane region" description="Helical" evidence="1">
    <location>
        <begin position="59"/>
        <end position="79"/>
    </location>
</feature>
<feature type="transmembrane region" description="Helical" evidence="1">
    <location>
        <begin position="85"/>
        <end position="115"/>
    </location>
</feature>
<evidence type="ECO:0000313" key="3">
    <source>
        <dbReference type="EMBL" id="AVY92853.1"/>
    </source>
</evidence>
<evidence type="ECO:0000256" key="1">
    <source>
        <dbReference type="SAM" id="Phobius"/>
    </source>
</evidence>
<sequence length="167" mass="17662">MGWLSLVTAILCSLLLFRLAWSDLLHRRLPNWLVLILCLLFPLSTLAMGWSPAQMFPHLFVAVVTLLFCAVLVAMGGFGGGDAKLAAVVMLWAGPAATGTTLLLISQAGLLLALAGMAAQRSLPRLTPGSRLHRSLSCLAPTPGVPYGIALSFGGLYAVWTVLSTHP</sequence>
<dbReference type="OrthoDB" id="9113591at2"/>
<evidence type="ECO:0000313" key="4">
    <source>
        <dbReference type="Proteomes" id="UP000244173"/>
    </source>
</evidence>
<evidence type="ECO:0000259" key="2">
    <source>
        <dbReference type="Pfam" id="PF01478"/>
    </source>
</evidence>
<feature type="transmembrane region" description="Helical" evidence="1">
    <location>
        <begin position="32"/>
        <end position="50"/>
    </location>
</feature>
<dbReference type="EMBL" id="CP028519">
    <property type="protein sequence ID" value="AVY92853.1"/>
    <property type="molecule type" value="Genomic_DNA"/>
</dbReference>
<reference evidence="3 4" key="1">
    <citation type="submission" date="2018-04" db="EMBL/GenBank/DDBJ databases">
        <title>Denitrifier Microvirgula.</title>
        <authorList>
            <person name="Anderson E."/>
            <person name="Jang J."/>
            <person name="Ishii S."/>
        </authorList>
    </citation>
    <scope>NUCLEOTIDE SEQUENCE [LARGE SCALE GENOMIC DNA]</scope>
    <source>
        <strain evidence="3 4">BE2.4</strain>
    </source>
</reference>
<keyword evidence="4" id="KW-1185">Reference proteome</keyword>
<dbReference type="GO" id="GO:0004190">
    <property type="term" value="F:aspartic-type endopeptidase activity"/>
    <property type="evidence" value="ECO:0007669"/>
    <property type="project" value="InterPro"/>
</dbReference>
<dbReference type="RefSeq" id="WP_107888587.1">
    <property type="nucleotide sequence ID" value="NZ_CP028519.1"/>
</dbReference>
<feature type="transmembrane region" description="Helical" evidence="1">
    <location>
        <begin position="136"/>
        <end position="160"/>
    </location>
</feature>
<dbReference type="AlphaFoldDB" id="A0A2U3THG2"/>
<keyword evidence="1" id="KW-1133">Transmembrane helix</keyword>
<keyword evidence="1" id="KW-0812">Transmembrane</keyword>
<dbReference type="KEGG" id="maer:DAI18_01450"/>
<dbReference type="Pfam" id="PF01478">
    <property type="entry name" value="Peptidase_A24"/>
    <property type="match status" value="1"/>
</dbReference>
<gene>
    <name evidence="3" type="ORF">DAI18_01450</name>
</gene>
<dbReference type="InterPro" id="IPR000045">
    <property type="entry name" value="Prepilin_IV_endopep_pep"/>
</dbReference>
<protein>
    <submittedName>
        <fullName evidence="3">Peptidase A24A prepilin type IV</fullName>
    </submittedName>
</protein>
<dbReference type="GO" id="GO:0016020">
    <property type="term" value="C:membrane"/>
    <property type="evidence" value="ECO:0007669"/>
    <property type="project" value="InterPro"/>
</dbReference>
<organism evidence="3 4">
    <name type="scientific">Microvirgula aerodenitrificans</name>
    <dbReference type="NCBI Taxonomy" id="57480"/>
    <lineage>
        <taxon>Bacteria</taxon>
        <taxon>Pseudomonadati</taxon>
        <taxon>Pseudomonadota</taxon>
        <taxon>Betaproteobacteria</taxon>
        <taxon>Neisseriales</taxon>
        <taxon>Aquaspirillaceae</taxon>
        <taxon>Microvirgula</taxon>
    </lineage>
</organism>
<dbReference type="Gene3D" id="1.20.120.1220">
    <property type="match status" value="1"/>
</dbReference>
<dbReference type="Proteomes" id="UP000244173">
    <property type="component" value="Chromosome"/>
</dbReference>
<feature type="domain" description="Prepilin type IV endopeptidase peptidase" evidence="2">
    <location>
        <begin position="11"/>
        <end position="114"/>
    </location>
</feature>